<evidence type="ECO:0000313" key="4">
    <source>
        <dbReference type="EMBL" id="RFU35439.1"/>
    </source>
</evidence>
<dbReference type="CDD" id="cd00067">
    <property type="entry name" value="GAL4"/>
    <property type="match status" value="1"/>
</dbReference>
<feature type="non-terminal residue" evidence="4">
    <location>
        <position position="1"/>
    </location>
</feature>
<proteinExistence type="predicted"/>
<evidence type="ECO:0000256" key="2">
    <source>
        <dbReference type="SAM" id="Phobius"/>
    </source>
</evidence>
<accession>A0A3E2HQ00</accession>
<organism evidence="4 5">
    <name type="scientific">Scytalidium lignicola</name>
    <name type="common">Hyphomycete</name>
    <dbReference type="NCBI Taxonomy" id="5539"/>
    <lineage>
        <taxon>Eukaryota</taxon>
        <taxon>Fungi</taxon>
        <taxon>Dikarya</taxon>
        <taxon>Ascomycota</taxon>
        <taxon>Pezizomycotina</taxon>
        <taxon>Leotiomycetes</taxon>
        <taxon>Leotiomycetes incertae sedis</taxon>
        <taxon>Scytalidium</taxon>
    </lineage>
</organism>
<dbReference type="Pfam" id="PF00172">
    <property type="entry name" value="Zn_clus"/>
    <property type="match status" value="1"/>
</dbReference>
<dbReference type="InterPro" id="IPR001138">
    <property type="entry name" value="Zn2Cys6_DnaBD"/>
</dbReference>
<dbReference type="PANTHER" id="PTHR47657">
    <property type="entry name" value="STEROL REGULATORY ELEMENT-BINDING PROTEIN ECM22"/>
    <property type="match status" value="1"/>
</dbReference>
<feature type="non-terminal residue" evidence="4">
    <location>
        <position position="430"/>
    </location>
</feature>
<feature type="transmembrane region" description="Helical" evidence="2">
    <location>
        <begin position="155"/>
        <end position="175"/>
    </location>
</feature>
<gene>
    <name evidence="4" type="ORF">B7463_g906</name>
</gene>
<dbReference type="InterPro" id="IPR052400">
    <property type="entry name" value="Zn2-C6_fungal_TF"/>
</dbReference>
<dbReference type="InterPro" id="IPR036864">
    <property type="entry name" value="Zn2-C6_fun-type_DNA-bd_sf"/>
</dbReference>
<dbReference type="Proteomes" id="UP000258309">
    <property type="component" value="Unassembled WGS sequence"/>
</dbReference>
<keyword evidence="2" id="KW-0812">Transmembrane</keyword>
<name>A0A3E2HQ00_SCYLI</name>
<dbReference type="EMBL" id="NCSJ02000008">
    <property type="protein sequence ID" value="RFU35439.1"/>
    <property type="molecule type" value="Genomic_DNA"/>
</dbReference>
<reference evidence="4 5" key="1">
    <citation type="submission" date="2018-05" db="EMBL/GenBank/DDBJ databases">
        <title>Draft genome sequence of Scytalidium lignicola DSM 105466, a ubiquitous saprotrophic fungus.</title>
        <authorList>
            <person name="Buettner E."/>
            <person name="Gebauer A.M."/>
            <person name="Hofrichter M."/>
            <person name="Liers C."/>
            <person name="Kellner H."/>
        </authorList>
    </citation>
    <scope>NUCLEOTIDE SEQUENCE [LARGE SCALE GENOMIC DNA]</scope>
    <source>
        <strain evidence="4 5">DSM 105466</strain>
    </source>
</reference>
<sequence length="430" mass="48837">MLPAQGGHIGRRELVAGLARGVRSRRAASLEHTSRSDSAQCDEQRPQCNNCIKHSVQCDYLLPPSSSFPGTPTTNLPHGPLSPFVGTPHQVPSDLRDSASPYDEFQTAGIERQALSLNLADLELLHNYCTSTCYSLSANPILRTLWKINVPQLGFAYGFVMRGILALSALHLAYFRRDRRDYYISQAILHHQTGLQVAISLLSNINAENCTAVYLFSTMTFMFALADPRNADEFFLVSNSMPEWPSLLQGTRSIMETSYGILHSGSLGPMFEAGRRRVELRDQSIVEWQHLGELRKMLISTVDDQRHLDVYITAAEELEKSFTVFYSRGLEDFEGTDIFIWLFRASDDYIALLKGKAQAALSIFAFSCVLLRKLEKNWWMEGWSTHMLEMIYYSLDEEHRLWIQWPIQEIGWVPNQDIPSHVIPDRVTIS</sequence>
<evidence type="ECO:0000259" key="3">
    <source>
        <dbReference type="Pfam" id="PF00172"/>
    </source>
</evidence>
<evidence type="ECO:0000313" key="5">
    <source>
        <dbReference type="Proteomes" id="UP000258309"/>
    </source>
</evidence>
<dbReference type="STRING" id="5539.A0A3E2HQ00"/>
<dbReference type="OrthoDB" id="416217at2759"/>
<comment type="caution">
    <text evidence="4">The sequence shown here is derived from an EMBL/GenBank/DDBJ whole genome shotgun (WGS) entry which is preliminary data.</text>
</comment>
<dbReference type="GO" id="GO:0000981">
    <property type="term" value="F:DNA-binding transcription factor activity, RNA polymerase II-specific"/>
    <property type="evidence" value="ECO:0007669"/>
    <property type="project" value="InterPro"/>
</dbReference>
<protein>
    <recommendedName>
        <fullName evidence="3">Zn(2)-C6 fungal-type domain-containing protein</fullName>
    </recommendedName>
</protein>
<dbReference type="GO" id="GO:0008270">
    <property type="term" value="F:zinc ion binding"/>
    <property type="evidence" value="ECO:0007669"/>
    <property type="project" value="InterPro"/>
</dbReference>
<keyword evidence="5" id="KW-1185">Reference proteome</keyword>
<dbReference type="PANTHER" id="PTHR47657:SF7">
    <property type="entry name" value="STEROL REGULATORY ELEMENT-BINDING PROTEIN ECM22"/>
    <property type="match status" value="1"/>
</dbReference>
<feature type="domain" description="Zn(2)-C6 fungal-type" evidence="3">
    <location>
        <begin position="40"/>
        <end position="61"/>
    </location>
</feature>
<dbReference type="AlphaFoldDB" id="A0A3E2HQ00"/>
<keyword evidence="2" id="KW-0472">Membrane</keyword>
<dbReference type="OMA" id="LWRIEVP"/>
<evidence type="ECO:0000256" key="1">
    <source>
        <dbReference type="ARBA" id="ARBA00023242"/>
    </source>
</evidence>
<keyword evidence="1" id="KW-0539">Nucleus</keyword>
<dbReference type="Gene3D" id="4.10.240.10">
    <property type="entry name" value="Zn(2)-C6 fungal-type DNA-binding domain"/>
    <property type="match status" value="1"/>
</dbReference>
<keyword evidence="2" id="KW-1133">Transmembrane helix</keyword>
<dbReference type="SUPFAM" id="SSF57701">
    <property type="entry name" value="Zn2/Cys6 DNA-binding domain"/>
    <property type="match status" value="1"/>
</dbReference>